<proteinExistence type="predicted"/>
<dbReference type="EMBL" id="BTSX01000005">
    <property type="protein sequence ID" value="GMT02139.1"/>
    <property type="molecule type" value="Genomic_DNA"/>
</dbReference>
<protein>
    <submittedName>
        <fullName evidence="2">Uncharacterized protein</fullName>
    </submittedName>
</protein>
<evidence type="ECO:0000313" key="3">
    <source>
        <dbReference type="Proteomes" id="UP001432027"/>
    </source>
</evidence>
<dbReference type="AlphaFoldDB" id="A0AAV5U7N7"/>
<evidence type="ECO:0000313" key="2">
    <source>
        <dbReference type="EMBL" id="GMT02139.1"/>
    </source>
</evidence>
<evidence type="ECO:0000256" key="1">
    <source>
        <dbReference type="SAM" id="MobiDB-lite"/>
    </source>
</evidence>
<gene>
    <name evidence="2" type="ORF">PENTCL1PPCAC_24313</name>
</gene>
<accession>A0AAV5U7N7</accession>
<feature type="region of interest" description="Disordered" evidence="1">
    <location>
        <begin position="1"/>
        <end position="30"/>
    </location>
</feature>
<keyword evidence="3" id="KW-1185">Reference proteome</keyword>
<feature type="non-terminal residue" evidence="2">
    <location>
        <position position="1"/>
    </location>
</feature>
<organism evidence="2 3">
    <name type="scientific">Pristionchus entomophagus</name>
    <dbReference type="NCBI Taxonomy" id="358040"/>
    <lineage>
        <taxon>Eukaryota</taxon>
        <taxon>Metazoa</taxon>
        <taxon>Ecdysozoa</taxon>
        <taxon>Nematoda</taxon>
        <taxon>Chromadorea</taxon>
        <taxon>Rhabditida</taxon>
        <taxon>Rhabditina</taxon>
        <taxon>Diplogasteromorpha</taxon>
        <taxon>Diplogasteroidea</taxon>
        <taxon>Neodiplogasteridae</taxon>
        <taxon>Pristionchus</taxon>
    </lineage>
</organism>
<name>A0AAV5U7N7_9BILA</name>
<comment type="caution">
    <text evidence="2">The sequence shown here is derived from an EMBL/GenBank/DDBJ whole genome shotgun (WGS) entry which is preliminary data.</text>
</comment>
<sequence>FGDELTIYDSDEEDEDDEEDASEENYEEMERHKELIAELRRENDNSSERRFSRACRMCNISDPQCRVVFPSAATRFAASALKPQLRSRLTLRLRSGVRTVELKEDTRSCMRIESKITLSSSLHPVLSRAPALFAAVILQSNMLCSPNVVTSPAWLAPNN</sequence>
<reference evidence="2" key="1">
    <citation type="submission" date="2023-10" db="EMBL/GenBank/DDBJ databases">
        <title>Genome assembly of Pristionchus species.</title>
        <authorList>
            <person name="Yoshida K."/>
            <person name="Sommer R.J."/>
        </authorList>
    </citation>
    <scope>NUCLEOTIDE SEQUENCE</scope>
    <source>
        <strain evidence="2">RS0144</strain>
    </source>
</reference>
<dbReference type="Proteomes" id="UP001432027">
    <property type="component" value="Unassembled WGS sequence"/>
</dbReference>
<feature type="compositionally biased region" description="Acidic residues" evidence="1">
    <location>
        <begin position="9"/>
        <end position="27"/>
    </location>
</feature>